<keyword evidence="6 11" id="KW-0808">Transferase</keyword>
<dbReference type="Gene3D" id="2.40.50.100">
    <property type="match status" value="1"/>
</dbReference>
<evidence type="ECO:0000256" key="12">
    <source>
        <dbReference type="SAM" id="MobiDB-lite"/>
    </source>
</evidence>
<comment type="pathway">
    <text evidence="3">Amino-acid degradation; L-lysine degradation via saccharopine pathway; glutaryl-CoA from L-lysine: step 6/6.</text>
</comment>
<dbReference type="SUPFAM" id="SSF51230">
    <property type="entry name" value="Single hybrid motif"/>
    <property type="match status" value="1"/>
</dbReference>
<dbReference type="InterPro" id="IPR001078">
    <property type="entry name" value="2-oxoacid_DH_actylTfrase"/>
</dbReference>
<dbReference type="InterPro" id="IPR003016">
    <property type="entry name" value="2-oxoA_DH_lipoyl-BS"/>
</dbReference>
<dbReference type="InterPro" id="IPR023213">
    <property type="entry name" value="CAT-like_dom_sf"/>
</dbReference>
<dbReference type="PANTHER" id="PTHR43416">
    <property type="entry name" value="DIHYDROLIPOYLLYSINE-RESIDUE SUCCINYLTRANSFERASE COMPONENT OF 2-OXOGLUTARATE DEHYDROGENASE COMPLEX, MITOCHONDRIAL-RELATED"/>
    <property type="match status" value="1"/>
</dbReference>
<comment type="similarity">
    <text evidence="4 11">Belongs to the 2-oxoacid dehydrogenase family.</text>
</comment>
<evidence type="ECO:0000256" key="8">
    <source>
        <dbReference type="ARBA" id="ARBA00022946"/>
    </source>
</evidence>
<organism evidence="14 15">
    <name type="scientific">Albula glossodonta</name>
    <name type="common">roundjaw bonefish</name>
    <dbReference type="NCBI Taxonomy" id="121402"/>
    <lineage>
        <taxon>Eukaryota</taxon>
        <taxon>Metazoa</taxon>
        <taxon>Chordata</taxon>
        <taxon>Craniata</taxon>
        <taxon>Vertebrata</taxon>
        <taxon>Euteleostomi</taxon>
        <taxon>Actinopterygii</taxon>
        <taxon>Neopterygii</taxon>
        <taxon>Teleostei</taxon>
        <taxon>Albuliformes</taxon>
        <taxon>Albulidae</taxon>
        <taxon>Albula</taxon>
    </lineage>
</organism>
<dbReference type="AlphaFoldDB" id="A0A8T2N802"/>
<reference evidence="14" key="1">
    <citation type="thesis" date="2021" institute="BYU ScholarsArchive" country="Provo, UT, USA">
        <title>Applications of and Algorithms for Genome Assembly and Genomic Analyses with an Emphasis on Marine Teleosts.</title>
        <authorList>
            <person name="Pickett B.D."/>
        </authorList>
    </citation>
    <scope>NUCLEOTIDE SEQUENCE</scope>
    <source>
        <strain evidence="14">HI-2016</strain>
    </source>
</reference>
<evidence type="ECO:0000256" key="11">
    <source>
        <dbReference type="RuleBase" id="RU003423"/>
    </source>
</evidence>
<dbReference type="EC" id="2.3.1.-" evidence="11"/>
<dbReference type="InterPro" id="IPR000089">
    <property type="entry name" value="Biotin_lipoyl"/>
</dbReference>
<evidence type="ECO:0000256" key="7">
    <source>
        <dbReference type="ARBA" id="ARBA00022823"/>
    </source>
</evidence>
<dbReference type="Gene3D" id="3.30.559.10">
    <property type="entry name" value="Chloramphenicol acetyltransferase-like domain"/>
    <property type="match status" value="1"/>
</dbReference>
<dbReference type="EMBL" id="JAFBMS010000102">
    <property type="protein sequence ID" value="KAG9336479.1"/>
    <property type="molecule type" value="Genomic_DNA"/>
</dbReference>
<keyword evidence="5" id="KW-0816">Tricarboxylic acid cycle</keyword>
<keyword evidence="9 11" id="KW-0012">Acyltransferase</keyword>
<evidence type="ECO:0000256" key="9">
    <source>
        <dbReference type="ARBA" id="ARBA00023315"/>
    </source>
</evidence>
<name>A0A8T2N802_9TELE</name>
<dbReference type="InterPro" id="IPR011053">
    <property type="entry name" value="Single_hybrid_motif"/>
</dbReference>
<dbReference type="SUPFAM" id="SSF52777">
    <property type="entry name" value="CoA-dependent acyltransferases"/>
    <property type="match status" value="1"/>
</dbReference>
<evidence type="ECO:0000313" key="15">
    <source>
        <dbReference type="Proteomes" id="UP000824540"/>
    </source>
</evidence>
<comment type="cofactor">
    <cofactor evidence="1 11">
        <name>(R)-lipoate</name>
        <dbReference type="ChEBI" id="CHEBI:83088"/>
    </cofactor>
</comment>
<dbReference type="Pfam" id="PF00364">
    <property type="entry name" value="Biotin_lipoyl"/>
    <property type="match status" value="1"/>
</dbReference>
<evidence type="ECO:0000256" key="5">
    <source>
        <dbReference type="ARBA" id="ARBA00022532"/>
    </source>
</evidence>
<dbReference type="InterPro" id="IPR050537">
    <property type="entry name" value="2-oxoacid_dehydrogenase"/>
</dbReference>
<evidence type="ECO:0000256" key="1">
    <source>
        <dbReference type="ARBA" id="ARBA00001938"/>
    </source>
</evidence>
<sequence>MPLLGFLVTISVPRFGTLHKFCLLNDWGRSELRVIEASVSVVNWRVCSCRHPSRYVVPLQVFHPDFWALALCSHPEDELVTVNTPAFAESVTEGDVRWEKAVGDTVTEDEVVCEIETDKTSVQVPSPAAGVIEALLVPDGGKVEGGTPLFKLRKGAGAAKAADAPPPEAPKAEAPITAAPPPPPPPPAPAAAVDPIPTSMPPVPPIPGQAIDTKPVSAVKLTAAPATPAGQTDAATKGARSEHRVKMNRMRLRIAQRLKEAQNTCAMLTTFNEVDMRKTLKDGDNLETKEGDGLGG</sequence>
<dbReference type="PROSITE" id="PS50968">
    <property type="entry name" value="BIOTINYL_LIPOYL"/>
    <property type="match status" value="1"/>
</dbReference>
<comment type="function">
    <text evidence="10">Dihydrolipoamide succinyltransferase (E2) component of the 2-oxoglutarate dehydrogenase complex. The 2-oxoglutarate dehydrogenase complex catalyzes the overall conversion of 2-oxoglutarate to succinyl-CoA and CO(2). The 2-oxoglutarate dehydrogenase complex is mainly active in the mitochondrion. A fraction of the 2-oxoglutarate dehydrogenase complex also localizes in the nucleus and is required for lysine succinylation of histones: associates with KAT2A on chromatin and provides succinyl-CoA to histone succinyltransferase KAT2A.</text>
</comment>
<dbReference type="GO" id="GO:0004149">
    <property type="term" value="F:dihydrolipoyllysine-residue succinyltransferase activity"/>
    <property type="evidence" value="ECO:0007669"/>
    <property type="project" value="TreeGrafter"/>
</dbReference>
<comment type="subcellular location">
    <subcellularLocation>
        <location evidence="2">Mitochondrion matrix</location>
    </subcellularLocation>
</comment>
<evidence type="ECO:0000256" key="10">
    <source>
        <dbReference type="ARBA" id="ARBA00046046"/>
    </source>
</evidence>
<gene>
    <name evidence="14" type="ORF">JZ751_002826</name>
</gene>
<dbReference type="Proteomes" id="UP000824540">
    <property type="component" value="Unassembled WGS sequence"/>
</dbReference>
<keyword evidence="15" id="KW-1185">Reference proteome</keyword>
<evidence type="ECO:0000256" key="6">
    <source>
        <dbReference type="ARBA" id="ARBA00022679"/>
    </source>
</evidence>
<accession>A0A8T2N802</accession>
<dbReference type="FunFam" id="2.40.50.100:FF:000033">
    <property type="entry name" value="Dihydrolipoyllysine-residue succinyltransferase component of 2-oxoglutarate dehydrogenase complex, mitochondrial"/>
    <property type="match status" value="1"/>
</dbReference>
<evidence type="ECO:0000259" key="13">
    <source>
        <dbReference type="PROSITE" id="PS50968"/>
    </source>
</evidence>
<proteinExistence type="inferred from homology"/>
<protein>
    <recommendedName>
        <fullName evidence="11">Dihydrolipoamide acetyltransferase component of pyruvate dehydrogenase complex</fullName>
        <ecNumber evidence="11">2.3.1.-</ecNumber>
    </recommendedName>
</protein>
<evidence type="ECO:0000256" key="3">
    <source>
        <dbReference type="ARBA" id="ARBA00005145"/>
    </source>
</evidence>
<evidence type="ECO:0000313" key="14">
    <source>
        <dbReference type="EMBL" id="KAG9336479.1"/>
    </source>
</evidence>
<feature type="compositionally biased region" description="Pro residues" evidence="12">
    <location>
        <begin position="178"/>
        <end position="189"/>
    </location>
</feature>
<evidence type="ECO:0000256" key="2">
    <source>
        <dbReference type="ARBA" id="ARBA00004305"/>
    </source>
</evidence>
<dbReference type="Pfam" id="PF00198">
    <property type="entry name" value="2-oxoacid_dh"/>
    <property type="match status" value="1"/>
</dbReference>
<dbReference type="GO" id="GO:0005759">
    <property type="term" value="C:mitochondrial matrix"/>
    <property type="evidence" value="ECO:0007669"/>
    <property type="project" value="UniProtKB-SubCell"/>
</dbReference>
<keyword evidence="7 11" id="KW-0450">Lipoyl</keyword>
<feature type="region of interest" description="Disordered" evidence="12">
    <location>
        <begin position="157"/>
        <end position="191"/>
    </location>
</feature>
<dbReference type="PANTHER" id="PTHR43416:SF5">
    <property type="entry name" value="DIHYDROLIPOYLLYSINE-RESIDUE SUCCINYLTRANSFERASE COMPONENT OF 2-OXOGLUTARATE DEHYDROGENASE COMPLEX, MITOCHONDRIAL"/>
    <property type="match status" value="1"/>
</dbReference>
<dbReference type="PROSITE" id="PS00189">
    <property type="entry name" value="LIPOYL"/>
    <property type="match status" value="1"/>
</dbReference>
<dbReference type="CDD" id="cd06849">
    <property type="entry name" value="lipoyl_domain"/>
    <property type="match status" value="1"/>
</dbReference>
<evidence type="ECO:0000256" key="4">
    <source>
        <dbReference type="ARBA" id="ARBA00007317"/>
    </source>
</evidence>
<comment type="caution">
    <text evidence="14">The sequence shown here is derived from an EMBL/GenBank/DDBJ whole genome shotgun (WGS) entry which is preliminary data.</text>
</comment>
<keyword evidence="8" id="KW-0809">Transit peptide</keyword>
<feature type="domain" description="Lipoyl-binding" evidence="13">
    <location>
        <begin position="79"/>
        <end position="153"/>
    </location>
</feature>
<dbReference type="GO" id="GO:0006099">
    <property type="term" value="P:tricarboxylic acid cycle"/>
    <property type="evidence" value="ECO:0007669"/>
    <property type="project" value="UniProtKB-KW"/>
</dbReference>
<dbReference type="OrthoDB" id="5391403at2759"/>